<feature type="transmembrane region" description="Helical" evidence="5">
    <location>
        <begin position="120"/>
        <end position="143"/>
    </location>
</feature>
<name>A0AAN8EZI1_TRICO</name>
<keyword evidence="8" id="KW-1185">Reference proteome</keyword>
<keyword evidence="4 5" id="KW-0472">Membrane</keyword>
<feature type="transmembrane region" description="Helical" evidence="5">
    <location>
        <begin position="185"/>
        <end position="205"/>
    </location>
</feature>
<reference evidence="7 8" key="1">
    <citation type="submission" date="2019-10" db="EMBL/GenBank/DDBJ databases">
        <title>Assembly and Annotation for the nematode Trichostrongylus colubriformis.</title>
        <authorList>
            <person name="Martin J."/>
        </authorList>
    </citation>
    <scope>NUCLEOTIDE SEQUENCE [LARGE SCALE GENOMIC DNA]</scope>
    <source>
        <strain evidence="7">G859</strain>
        <tissue evidence="7">Whole worm</tissue>
    </source>
</reference>
<proteinExistence type="predicted"/>
<dbReference type="Pfam" id="PF00083">
    <property type="entry name" value="Sugar_tr"/>
    <property type="match status" value="1"/>
</dbReference>
<dbReference type="AlphaFoldDB" id="A0AAN8EZI1"/>
<dbReference type="InterPro" id="IPR005828">
    <property type="entry name" value="MFS_sugar_transport-like"/>
</dbReference>
<dbReference type="SUPFAM" id="SSF103473">
    <property type="entry name" value="MFS general substrate transporter"/>
    <property type="match status" value="1"/>
</dbReference>
<keyword evidence="3 5" id="KW-1133">Transmembrane helix</keyword>
<feature type="transmembrane region" description="Helical" evidence="5">
    <location>
        <begin position="270"/>
        <end position="288"/>
    </location>
</feature>
<feature type="domain" description="Major facilitator superfamily (MFS) profile" evidence="6">
    <location>
        <begin position="1"/>
        <end position="374"/>
    </location>
</feature>
<dbReference type="GO" id="GO:0016020">
    <property type="term" value="C:membrane"/>
    <property type="evidence" value="ECO:0007669"/>
    <property type="project" value="UniProtKB-SubCell"/>
</dbReference>
<dbReference type="GO" id="GO:0015149">
    <property type="term" value="F:hexose transmembrane transporter activity"/>
    <property type="evidence" value="ECO:0007669"/>
    <property type="project" value="TreeGrafter"/>
</dbReference>
<comment type="subcellular location">
    <subcellularLocation>
        <location evidence="1">Membrane</location>
        <topology evidence="1">Multi-pass membrane protein</topology>
    </subcellularLocation>
</comment>
<evidence type="ECO:0000256" key="4">
    <source>
        <dbReference type="ARBA" id="ARBA00023136"/>
    </source>
</evidence>
<dbReference type="InterPro" id="IPR045263">
    <property type="entry name" value="GLUT"/>
</dbReference>
<evidence type="ECO:0000313" key="7">
    <source>
        <dbReference type="EMBL" id="KAK5970166.1"/>
    </source>
</evidence>
<comment type="caution">
    <text evidence="7">The sequence shown here is derived from an EMBL/GenBank/DDBJ whole genome shotgun (WGS) entry which is preliminary data.</text>
</comment>
<dbReference type="InterPro" id="IPR020846">
    <property type="entry name" value="MFS_dom"/>
</dbReference>
<feature type="transmembrane region" description="Helical" evidence="5">
    <location>
        <begin position="340"/>
        <end position="371"/>
    </location>
</feature>
<feature type="transmembrane region" description="Helical" evidence="5">
    <location>
        <begin position="155"/>
        <end position="173"/>
    </location>
</feature>
<dbReference type="PANTHER" id="PTHR23503">
    <property type="entry name" value="SOLUTE CARRIER FAMILY 2"/>
    <property type="match status" value="1"/>
</dbReference>
<evidence type="ECO:0000256" key="1">
    <source>
        <dbReference type="ARBA" id="ARBA00004141"/>
    </source>
</evidence>
<evidence type="ECO:0000256" key="5">
    <source>
        <dbReference type="SAM" id="Phobius"/>
    </source>
</evidence>
<feature type="transmembrane region" description="Helical" evidence="5">
    <location>
        <begin position="92"/>
        <end position="114"/>
    </location>
</feature>
<dbReference type="EMBL" id="WIXE01019269">
    <property type="protein sequence ID" value="KAK5970166.1"/>
    <property type="molecule type" value="Genomic_DNA"/>
</dbReference>
<gene>
    <name evidence="7" type="ORF">GCK32_011711</name>
</gene>
<keyword evidence="2 5" id="KW-0812">Transmembrane</keyword>
<organism evidence="7 8">
    <name type="scientific">Trichostrongylus colubriformis</name>
    <name type="common">Black scour worm</name>
    <dbReference type="NCBI Taxonomy" id="6319"/>
    <lineage>
        <taxon>Eukaryota</taxon>
        <taxon>Metazoa</taxon>
        <taxon>Ecdysozoa</taxon>
        <taxon>Nematoda</taxon>
        <taxon>Chromadorea</taxon>
        <taxon>Rhabditida</taxon>
        <taxon>Rhabditina</taxon>
        <taxon>Rhabditomorpha</taxon>
        <taxon>Strongyloidea</taxon>
        <taxon>Trichostrongylidae</taxon>
        <taxon>Trichostrongylus</taxon>
    </lineage>
</organism>
<sequence>MYSQVSLIKSLINSVWYAGQVAGALTSPYVCDNWGRKREHLINTFEMFFSDMVKAWLSNAETLRKQSLYQALDLYVMFEDGKNYFDGLSQVLAAYIISVVVMTAACGMQMIASFTPFPEILIAGRIITAIFSPLSDAALILYLQEISPSSLRGTMSSLYSTGYAVMCLFGMLLGHEDVLGHSLSVLLFVPVIPGIIATVAIVLMPETPKFLMISRQNTKAAMRSLKFYQGDREGLQDELVNLQLESNDNKVKEEPEGGVKTVLTTRHLRSAFASSVAVLVLTLPFYPILQNSTYFFTHLQVPNNTAQLSSSIMMVLLTCSCVTSTCIVDKLPRRKMLLAAGSLCVISLSIFVIAAELGFKYVAMAAVFAFISSY</sequence>
<feature type="transmembrane region" description="Helical" evidence="5">
    <location>
        <begin position="308"/>
        <end position="328"/>
    </location>
</feature>
<dbReference type="PROSITE" id="PS50850">
    <property type="entry name" value="MFS"/>
    <property type="match status" value="1"/>
</dbReference>
<protein>
    <submittedName>
        <fullName evidence="7">Transporter major facilitator family protein</fullName>
    </submittedName>
</protein>
<evidence type="ECO:0000313" key="8">
    <source>
        <dbReference type="Proteomes" id="UP001331761"/>
    </source>
</evidence>
<feature type="non-terminal residue" evidence="7">
    <location>
        <position position="374"/>
    </location>
</feature>
<evidence type="ECO:0000259" key="6">
    <source>
        <dbReference type="PROSITE" id="PS50850"/>
    </source>
</evidence>
<dbReference type="Gene3D" id="1.20.1250.20">
    <property type="entry name" value="MFS general substrate transporter like domains"/>
    <property type="match status" value="1"/>
</dbReference>
<evidence type="ECO:0000256" key="3">
    <source>
        <dbReference type="ARBA" id="ARBA00022989"/>
    </source>
</evidence>
<evidence type="ECO:0000256" key="2">
    <source>
        <dbReference type="ARBA" id="ARBA00022692"/>
    </source>
</evidence>
<dbReference type="Proteomes" id="UP001331761">
    <property type="component" value="Unassembled WGS sequence"/>
</dbReference>
<dbReference type="PANTHER" id="PTHR23503:SF49">
    <property type="entry name" value="MAJOR FACILITATOR SUPERFAMILY (MFS) PROFILE DOMAIN-CONTAINING PROTEIN"/>
    <property type="match status" value="1"/>
</dbReference>
<accession>A0AAN8EZI1</accession>
<dbReference type="InterPro" id="IPR036259">
    <property type="entry name" value="MFS_trans_sf"/>
</dbReference>